<reference evidence="1" key="2">
    <citation type="submission" date="2020-06" db="EMBL/GenBank/DDBJ databases">
        <title>Helianthus annuus Genome sequencing and assembly Release 2.</title>
        <authorList>
            <person name="Gouzy J."/>
            <person name="Langlade N."/>
            <person name="Munos S."/>
        </authorList>
    </citation>
    <scope>NUCLEOTIDE SEQUENCE</scope>
    <source>
        <tissue evidence="1">Leaves</tissue>
    </source>
</reference>
<dbReference type="Gramene" id="mRNA:HanXRQr2_Chr12g0549531">
    <property type="protein sequence ID" value="mRNA:HanXRQr2_Chr12g0549531"/>
    <property type="gene ID" value="HanXRQr2_Chr12g0549531"/>
</dbReference>
<evidence type="ECO:0000313" key="1">
    <source>
        <dbReference type="EMBL" id="KAF5778611.1"/>
    </source>
</evidence>
<dbReference type="Proteomes" id="UP000215914">
    <property type="component" value="Unassembled WGS sequence"/>
</dbReference>
<proteinExistence type="predicted"/>
<comment type="caution">
    <text evidence="1">The sequence shown here is derived from an EMBL/GenBank/DDBJ whole genome shotgun (WGS) entry which is preliminary data.</text>
</comment>
<organism evidence="1 2">
    <name type="scientific">Helianthus annuus</name>
    <name type="common">Common sunflower</name>
    <dbReference type="NCBI Taxonomy" id="4232"/>
    <lineage>
        <taxon>Eukaryota</taxon>
        <taxon>Viridiplantae</taxon>
        <taxon>Streptophyta</taxon>
        <taxon>Embryophyta</taxon>
        <taxon>Tracheophyta</taxon>
        <taxon>Spermatophyta</taxon>
        <taxon>Magnoliopsida</taxon>
        <taxon>eudicotyledons</taxon>
        <taxon>Gunneridae</taxon>
        <taxon>Pentapetalae</taxon>
        <taxon>asterids</taxon>
        <taxon>campanulids</taxon>
        <taxon>Asterales</taxon>
        <taxon>Asteraceae</taxon>
        <taxon>Asteroideae</taxon>
        <taxon>Heliantheae alliance</taxon>
        <taxon>Heliantheae</taxon>
        <taxon>Helianthus</taxon>
    </lineage>
</organism>
<accession>A0A9K3MWV0</accession>
<sequence>MLQIMFKSPLVQSALEYMNNTFKLKQLHITRAFGDEHHGNIAASTAIFLSLCILGSGGSDGTGVFSSGADGTEVFSSAADVAGGETSLSSIALVMRAAAGLGVDRVTALNDAAVKNNARSRREMLVDFFSDVSNFCCSLIFTCIIK</sequence>
<name>A0A9K3MWV0_HELAN</name>
<protein>
    <submittedName>
        <fullName evidence="1">Uncharacterized protein</fullName>
    </submittedName>
</protein>
<reference evidence="1" key="1">
    <citation type="journal article" date="2017" name="Nature">
        <title>The sunflower genome provides insights into oil metabolism, flowering and Asterid evolution.</title>
        <authorList>
            <person name="Badouin H."/>
            <person name="Gouzy J."/>
            <person name="Grassa C.J."/>
            <person name="Murat F."/>
            <person name="Staton S.E."/>
            <person name="Cottret L."/>
            <person name="Lelandais-Briere C."/>
            <person name="Owens G.L."/>
            <person name="Carrere S."/>
            <person name="Mayjonade B."/>
            <person name="Legrand L."/>
            <person name="Gill N."/>
            <person name="Kane N.C."/>
            <person name="Bowers J.E."/>
            <person name="Hubner S."/>
            <person name="Bellec A."/>
            <person name="Berard A."/>
            <person name="Berges H."/>
            <person name="Blanchet N."/>
            <person name="Boniface M.C."/>
            <person name="Brunel D."/>
            <person name="Catrice O."/>
            <person name="Chaidir N."/>
            <person name="Claudel C."/>
            <person name="Donnadieu C."/>
            <person name="Faraut T."/>
            <person name="Fievet G."/>
            <person name="Helmstetter N."/>
            <person name="King M."/>
            <person name="Knapp S.J."/>
            <person name="Lai Z."/>
            <person name="Le Paslier M.C."/>
            <person name="Lippi Y."/>
            <person name="Lorenzon L."/>
            <person name="Mandel J.R."/>
            <person name="Marage G."/>
            <person name="Marchand G."/>
            <person name="Marquand E."/>
            <person name="Bret-Mestries E."/>
            <person name="Morien E."/>
            <person name="Nambeesan S."/>
            <person name="Nguyen T."/>
            <person name="Pegot-Espagnet P."/>
            <person name="Pouilly N."/>
            <person name="Raftis F."/>
            <person name="Sallet E."/>
            <person name="Schiex T."/>
            <person name="Thomas J."/>
            <person name="Vandecasteele C."/>
            <person name="Vares D."/>
            <person name="Vear F."/>
            <person name="Vautrin S."/>
            <person name="Crespi M."/>
            <person name="Mangin B."/>
            <person name="Burke J.M."/>
            <person name="Salse J."/>
            <person name="Munos S."/>
            <person name="Vincourt P."/>
            <person name="Rieseberg L.H."/>
            <person name="Langlade N.B."/>
        </authorList>
    </citation>
    <scope>NUCLEOTIDE SEQUENCE</scope>
    <source>
        <tissue evidence="1">Leaves</tissue>
    </source>
</reference>
<evidence type="ECO:0000313" key="2">
    <source>
        <dbReference type="Proteomes" id="UP000215914"/>
    </source>
</evidence>
<dbReference type="AlphaFoldDB" id="A0A9K3MWV0"/>
<gene>
    <name evidence="1" type="ORF">HanXRQr2_Chr12g0549531</name>
</gene>
<dbReference type="EMBL" id="MNCJ02000327">
    <property type="protein sequence ID" value="KAF5778611.1"/>
    <property type="molecule type" value="Genomic_DNA"/>
</dbReference>
<keyword evidence="2" id="KW-1185">Reference proteome</keyword>